<protein>
    <submittedName>
        <fullName evidence="2">Uncharacterized protein</fullName>
    </submittedName>
</protein>
<organism evidence="2 3">
    <name type="scientific">Ramlibacter albus</name>
    <dbReference type="NCBI Taxonomy" id="2079448"/>
    <lineage>
        <taxon>Bacteria</taxon>
        <taxon>Pseudomonadati</taxon>
        <taxon>Pseudomonadota</taxon>
        <taxon>Betaproteobacteria</taxon>
        <taxon>Burkholderiales</taxon>
        <taxon>Comamonadaceae</taxon>
        <taxon>Ramlibacter</taxon>
    </lineage>
</organism>
<dbReference type="Proteomes" id="UP000596827">
    <property type="component" value="Unassembled WGS sequence"/>
</dbReference>
<dbReference type="EMBL" id="JACORU010000001">
    <property type="protein sequence ID" value="MBC5763405.1"/>
    <property type="molecule type" value="Genomic_DNA"/>
</dbReference>
<gene>
    <name evidence="2" type="ORF">H8R02_03025</name>
</gene>
<evidence type="ECO:0000313" key="2">
    <source>
        <dbReference type="EMBL" id="MBC5763405.1"/>
    </source>
</evidence>
<feature type="chain" id="PRO_5037617997" evidence="1">
    <location>
        <begin position="25"/>
        <end position="216"/>
    </location>
</feature>
<sequence>MQAKRLLTIALLAFSAGSLQPAAAQVTARVTPLMLQQWQLGQELGRYGLANNDPLALLTAARLQRASGMQPSRARVEGGANAVVEQTDAAGLLAQARVLARDQPELLAMIDSAAAPRRTRGTLIGPQVQPMLMAARDSRPILLSYKPGQKAFFGISSDRLQDVALSIRGPRGEPLCEPAPAPAELLCEWDSADSSEVRAVVTNRSANAVLVTFFHD</sequence>
<reference evidence="2" key="1">
    <citation type="submission" date="2020-08" db="EMBL/GenBank/DDBJ databases">
        <title>Ramlibacter sp. GTP1 16S ribosomal RNA gene genome sequencing and assembly.</title>
        <authorList>
            <person name="Kang M."/>
        </authorList>
    </citation>
    <scope>NUCLEOTIDE SEQUENCE</scope>
    <source>
        <strain evidence="2">GTP1</strain>
    </source>
</reference>
<keyword evidence="3" id="KW-1185">Reference proteome</keyword>
<dbReference type="RefSeq" id="WP_187079857.1">
    <property type="nucleotide sequence ID" value="NZ_JACORU010000001.1"/>
</dbReference>
<name>A0A923M4T9_9BURK</name>
<evidence type="ECO:0000256" key="1">
    <source>
        <dbReference type="SAM" id="SignalP"/>
    </source>
</evidence>
<feature type="signal peptide" evidence="1">
    <location>
        <begin position="1"/>
        <end position="24"/>
    </location>
</feature>
<comment type="caution">
    <text evidence="2">The sequence shown here is derived from an EMBL/GenBank/DDBJ whole genome shotgun (WGS) entry which is preliminary data.</text>
</comment>
<keyword evidence="1" id="KW-0732">Signal</keyword>
<evidence type="ECO:0000313" key="3">
    <source>
        <dbReference type="Proteomes" id="UP000596827"/>
    </source>
</evidence>
<dbReference type="AlphaFoldDB" id="A0A923M4T9"/>
<accession>A0A923M4T9</accession>
<proteinExistence type="predicted"/>